<dbReference type="OrthoDB" id="10324284at2759"/>
<keyword evidence="3" id="KW-1185">Reference proteome</keyword>
<keyword evidence="1" id="KW-0812">Transmembrane</keyword>
<feature type="transmembrane region" description="Helical" evidence="1">
    <location>
        <begin position="40"/>
        <end position="57"/>
    </location>
</feature>
<name>A0A0V0ZGN1_9BILA</name>
<organism evidence="2 3">
    <name type="scientific">Trichinella patagoniensis</name>
    <dbReference type="NCBI Taxonomy" id="990121"/>
    <lineage>
        <taxon>Eukaryota</taxon>
        <taxon>Metazoa</taxon>
        <taxon>Ecdysozoa</taxon>
        <taxon>Nematoda</taxon>
        <taxon>Enoplea</taxon>
        <taxon>Dorylaimia</taxon>
        <taxon>Trichinellida</taxon>
        <taxon>Trichinellidae</taxon>
        <taxon>Trichinella</taxon>
    </lineage>
</organism>
<reference evidence="2 3" key="1">
    <citation type="submission" date="2015-01" db="EMBL/GenBank/DDBJ databases">
        <title>Evolution of Trichinella species and genotypes.</title>
        <authorList>
            <person name="Korhonen P.K."/>
            <person name="Edoardo P."/>
            <person name="Giuseppe L.R."/>
            <person name="Gasser R.B."/>
        </authorList>
    </citation>
    <scope>NUCLEOTIDE SEQUENCE [LARGE SCALE GENOMIC DNA]</scope>
    <source>
        <strain evidence="2">ISS2496</strain>
    </source>
</reference>
<keyword evidence="1" id="KW-0472">Membrane</keyword>
<protein>
    <recommendedName>
        <fullName evidence="4">Transmembrane protein</fullName>
    </recommendedName>
</protein>
<evidence type="ECO:0000313" key="3">
    <source>
        <dbReference type="Proteomes" id="UP000054783"/>
    </source>
</evidence>
<sequence>MHCESKENKKQYLRARILLNGQQPNMYTKNSHYTYDHLKFYFMLFVSVFAVSYVSYFRNKPNIASYFVPTIFYRRNIKMSIVNKNSQMISNIPCGIVARICGFHPQGPGLIPGMGKRRLCFFY</sequence>
<dbReference type="Proteomes" id="UP000054783">
    <property type="component" value="Unassembled WGS sequence"/>
</dbReference>
<evidence type="ECO:0000313" key="2">
    <source>
        <dbReference type="EMBL" id="KRY11728.1"/>
    </source>
</evidence>
<comment type="caution">
    <text evidence="2">The sequence shown here is derived from an EMBL/GenBank/DDBJ whole genome shotgun (WGS) entry which is preliminary data.</text>
</comment>
<evidence type="ECO:0008006" key="4">
    <source>
        <dbReference type="Google" id="ProtNLM"/>
    </source>
</evidence>
<accession>A0A0V0ZGN1</accession>
<dbReference type="AlphaFoldDB" id="A0A0V0ZGN1"/>
<gene>
    <name evidence="2" type="ORF">T12_10471</name>
</gene>
<proteinExistence type="predicted"/>
<dbReference type="EMBL" id="JYDQ01000185">
    <property type="protein sequence ID" value="KRY11728.1"/>
    <property type="molecule type" value="Genomic_DNA"/>
</dbReference>
<keyword evidence="1" id="KW-1133">Transmembrane helix</keyword>
<evidence type="ECO:0000256" key="1">
    <source>
        <dbReference type="SAM" id="Phobius"/>
    </source>
</evidence>